<keyword evidence="6" id="KW-0687">Ribonucleoprotein</keyword>
<evidence type="ECO:0000256" key="2">
    <source>
        <dbReference type="ARBA" id="ARBA00009863"/>
    </source>
</evidence>
<proteinExistence type="inferred from homology"/>
<dbReference type="AlphaFoldDB" id="A0AA88GBI2"/>
<dbReference type="GO" id="GO:0003735">
    <property type="term" value="F:structural constituent of ribosome"/>
    <property type="evidence" value="ECO:0007669"/>
    <property type="project" value="TreeGrafter"/>
</dbReference>
<sequence length="646" mass="74031">MDKHVLHTSEPTISLEDLLERYTQEERRKFVNRTCVFKNSLFWQGFPAEMIKHEDGFYFLLRKEAIDLMEYIDRVETDSPRISDLGKALFGSPGTGKSSLLFFISNYCHKKGWVVLYWLFGSNSISERYVSHFLKDNPTYTFNPSSSGIAQIQELLKTLYSQHESRVLIAIDQWNVFLTNLRTQKNTMLLEYFNTFQTSGDLTNGVFIGALSSQSFFGLPLDVFPDASKQSSGIVISPYTSNEFKAHMDLAIHCKMIKSPPSLEQLADYQFETGGIPRLLLWMLSSKENFNNKVKDYYIQRMKKFIERYELTSPNNSKARNFSFQDTSVSVYLNKSIICSATSITPWLESGLLVKMSNPEEDTELDSFDAPCPIARSAIYACLTCVQDCTSLIQFLITDKQTKRRALELLFLKPFTNATHSSPVSMLLKSIDGVSCDIEVTKIVHQQRPHRGVYQLQKISRGTLIICNDDHQLIDFYAYNLDGSHVFIHVSHMSYTQYCNGDKQNLRLLWEDIVKKKQKKHEVNAEDERPPITHSNRMKMENGEVTVCDFYRLCSGCKKTAKLTKKDRIVYLTTSDVAPSKKLDRHVIICNFEQNASKFSVAPEFIRNANSDDDEMSGNLESGESQAQEEIDSTEPFMANKTPKNR</sequence>
<protein>
    <recommendedName>
        <fullName evidence="7">Small ribosomal subunit protein mS29</fullName>
    </recommendedName>
</protein>
<dbReference type="Proteomes" id="UP000816034">
    <property type="component" value="Unassembled WGS sequence"/>
</dbReference>
<evidence type="ECO:0000256" key="4">
    <source>
        <dbReference type="ARBA" id="ARBA00022980"/>
    </source>
</evidence>
<evidence type="ECO:0000256" key="3">
    <source>
        <dbReference type="ARBA" id="ARBA00022946"/>
    </source>
</evidence>
<comment type="caution">
    <text evidence="9">The sequence shown here is derived from an EMBL/GenBank/DDBJ whole genome shotgun (WGS) entry which is preliminary data.</text>
</comment>
<evidence type="ECO:0000256" key="6">
    <source>
        <dbReference type="ARBA" id="ARBA00023274"/>
    </source>
</evidence>
<dbReference type="GO" id="GO:0005763">
    <property type="term" value="C:mitochondrial small ribosomal subunit"/>
    <property type="evidence" value="ECO:0007669"/>
    <property type="project" value="TreeGrafter"/>
</dbReference>
<dbReference type="InterPro" id="IPR019368">
    <property type="entry name" value="Ribosomal_mS29"/>
</dbReference>
<evidence type="ECO:0000256" key="5">
    <source>
        <dbReference type="ARBA" id="ARBA00023128"/>
    </source>
</evidence>
<dbReference type="Pfam" id="PF10236">
    <property type="entry name" value="DAP3"/>
    <property type="match status" value="1"/>
</dbReference>
<organism evidence="9 10">
    <name type="scientific">Naegleria lovaniensis</name>
    <name type="common">Amoeba</name>
    <dbReference type="NCBI Taxonomy" id="51637"/>
    <lineage>
        <taxon>Eukaryota</taxon>
        <taxon>Discoba</taxon>
        <taxon>Heterolobosea</taxon>
        <taxon>Tetramitia</taxon>
        <taxon>Eutetramitia</taxon>
        <taxon>Vahlkampfiidae</taxon>
        <taxon>Naegleria</taxon>
    </lineage>
</organism>
<keyword evidence="10" id="KW-1185">Reference proteome</keyword>
<dbReference type="EMBL" id="PYSW02000044">
    <property type="protein sequence ID" value="KAG2374655.1"/>
    <property type="molecule type" value="Genomic_DNA"/>
</dbReference>
<reference evidence="9 10" key="1">
    <citation type="journal article" date="2018" name="BMC Genomics">
        <title>The genome of Naegleria lovaniensis, the basis for a comparative approach to unravel pathogenicity factors of the human pathogenic amoeba N. fowleri.</title>
        <authorList>
            <person name="Liechti N."/>
            <person name="Schurch N."/>
            <person name="Bruggmann R."/>
            <person name="Wittwer M."/>
        </authorList>
    </citation>
    <scope>NUCLEOTIDE SEQUENCE [LARGE SCALE GENOMIC DNA]</scope>
    <source>
        <strain evidence="9 10">ATCC 30569</strain>
    </source>
</reference>
<dbReference type="PANTHER" id="PTHR12810:SF0">
    <property type="entry name" value="SMALL RIBOSOMAL SUBUNIT PROTEIN MS29"/>
    <property type="match status" value="1"/>
</dbReference>
<dbReference type="Gene3D" id="3.40.50.300">
    <property type="entry name" value="P-loop containing nucleotide triphosphate hydrolases"/>
    <property type="match status" value="1"/>
</dbReference>
<dbReference type="InterPro" id="IPR027417">
    <property type="entry name" value="P-loop_NTPase"/>
</dbReference>
<keyword evidence="4" id="KW-0689">Ribosomal protein</keyword>
<comment type="similarity">
    <text evidence="2">Belongs to the mitochondrion-specific ribosomal protein mS29 family.</text>
</comment>
<name>A0AA88GBI2_NAELO</name>
<evidence type="ECO:0000256" key="8">
    <source>
        <dbReference type="SAM" id="MobiDB-lite"/>
    </source>
</evidence>
<dbReference type="RefSeq" id="XP_044543829.1">
    <property type="nucleotide sequence ID" value="XM_044686244.1"/>
</dbReference>
<dbReference type="PANTHER" id="PTHR12810">
    <property type="entry name" value="MITOCHONDRIAL 28S RIBOSOMAL PROTEIN S29"/>
    <property type="match status" value="1"/>
</dbReference>
<accession>A0AA88GBI2</accession>
<evidence type="ECO:0000256" key="1">
    <source>
        <dbReference type="ARBA" id="ARBA00004173"/>
    </source>
</evidence>
<evidence type="ECO:0000313" key="10">
    <source>
        <dbReference type="Proteomes" id="UP000816034"/>
    </source>
</evidence>
<comment type="subcellular location">
    <subcellularLocation>
        <location evidence="1">Mitochondrion</location>
    </subcellularLocation>
</comment>
<evidence type="ECO:0000256" key="7">
    <source>
        <dbReference type="ARBA" id="ARBA00035140"/>
    </source>
</evidence>
<evidence type="ECO:0000313" key="9">
    <source>
        <dbReference type="EMBL" id="KAG2374655.1"/>
    </source>
</evidence>
<gene>
    <name evidence="9" type="ORF">C9374_010674</name>
</gene>
<keyword evidence="5" id="KW-0496">Mitochondrion</keyword>
<dbReference type="GeneID" id="68103128"/>
<feature type="region of interest" description="Disordered" evidence="8">
    <location>
        <begin position="609"/>
        <end position="646"/>
    </location>
</feature>
<keyword evidence="3" id="KW-0809">Transit peptide</keyword>
<dbReference type="SUPFAM" id="SSF52540">
    <property type="entry name" value="P-loop containing nucleoside triphosphate hydrolases"/>
    <property type="match status" value="1"/>
</dbReference>